<evidence type="ECO:0000313" key="2">
    <source>
        <dbReference type="Proteomes" id="UP001576780"/>
    </source>
</evidence>
<dbReference type="SFLD" id="SFLDS00003">
    <property type="entry name" value="Haloacid_Dehalogenase"/>
    <property type="match status" value="1"/>
</dbReference>
<dbReference type="EMBL" id="JBHFNT010000067">
    <property type="protein sequence ID" value="MFB2834420.1"/>
    <property type="molecule type" value="Genomic_DNA"/>
</dbReference>
<proteinExistence type="predicted"/>
<dbReference type="PRINTS" id="PR00413">
    <property type="entry name" value="HADHALOGNASE"/>
</dbReference>
<protein>
    <submittedName>
        <fullName evidence="1">HAD family hydrolase</fullName>
    </submittedName>
</protein>
<dbReference type="PANTHER" id="PTHR43481:SF4">
    <property type="entry name" value="GLYCEROL-1-PHOSPHATE PHOSPHOHYDROLASE 1-RELATED"/>
    <property type="match status" value="1"/>
</dbReference>
<dbReference type="GO" id="GO:0016787">
    <property type="term" value="F:hydrolase activity"/>
    <property type="evidence" value="ECO:0007669"/>
    <property type="project" value="UniProtKB-KW"/>
</dbReference>
<keyword evidence="2" id="KW-1185">Reference proteome</keyword>
<dbReference type="Gene3D" id="3.40.50.1000">
    <property type="entry name" value="HAD superfamily/HAD-like"/>
    <property type="match status" value="1"/>
</dbReference>
<dbReference type="PANTHER" id="PTHR43481">
    <property type="entry name" value="FRUCTOSE-1-PHOSPHATE PHOSPHATASE"/>
    <property type="match status" value="1"/>
</dbReference>
<dbReference type="SFLD" id="SFLDG01135">
    <property type="entry name" value="C1.5.6:_HAD__Beta-PGM__Phospha"/>
    <property type="match status" value="1"/>
</dbReference>
<dbReference type="Gene3D" id="1.10.150.240">
    <property type="entry name" value="Putative phosphatase, domain 2"/>
    <property type="match status" value="1"/>
</dbReference>
<dbReference type="RefSeq" id="WP_413276854.1">
    <property type="nucleotide sequence ID" value="NZ_JBHFNT010000067.1"/>
</dbReference>
<dbReference type="SUPFAM" id="SSF56784">
    <property type="entry name" value="HAD-like"/>
    <property type="match status" value="1"/>
</dbReference>
<gene>
    <name evidence="1" type="ORF">ACE1CA_07780</name>
</gene>
<comment type="caution">
    <text evidence="1">The sequence shown here is derived from an EMBL/GenBank/DDBJ whole genome shotgun (WGS) entry which is preliminary data.</text>
</comment>
<dbReference type="NCBIfam" id="TIGR01549">
    <property type="entry name" value="HAD-SF-IA-v1"/>
    <property type="match status" value="1"/>
</dbReference>
<dbReference type="SFLD" id="SFLDG01129">
    <property type="entry name" value="C1.5:_HAD__Beta-PGM__Phosphata"/>
    <property type="match status" value="1"/>
</dbReference>
<accession>A0ABV4WHA7</accession>
<dbReference type="Pfam" id="PF00702">
    <property type="entry name" value="Hydrolase"/>
    <property type="match status" value="1"/>
</dbReference>
<dbReference type="InterPro" id="IPR036412">
    <property type="entry name" value="HAD-like_sf"/>
</dbReference>
<evidence type="ECO:0000313" key="1">
    <source>
        <dbReference type="EMBL" id="MFB2834420.1"/>
    </source>
</evidence>
<dbReference type="InterPro" id="IPR051806">
    <property type="entry name" value="HAD-like_SPP"/>
</dbReference>
<dbReference type="Proteomes" id="UP001576780">
    <property type="component" value="Unassembled WGS sequence"/>
</dbReference>
<organism evidence="1 2">
    <name type="scientific">Floridaenema evergladense BLCC-F167</name>
    <dbReference type="NCBI Taxonomy" id="3153639"/>
    <lineage>
        <taxon>Bacteria</taxon>
        <taxon>Bacillati</taxon>
        <taxon>Cyanobacteriota</taxon>
        <taxon>Cyanophyceae</taxon>
        <taxon>Oscillatoriophycideae</taxon>
        <taxon>Aerosakkonematales</taxon>
        <taxon>Aerosakkonemataceae</taxon>
        <taxon>Floridanema</taxon>
        <taxon>Floridanema evergladense</taxon>
    </lineage>
</organism>
<dbReference type="NCBIfam" id="TIGR01509">
    <property type="entry name" value="HAD-SF-IA-v3"/>
    <property type="match status" value="1"/>
</dbReference>
<reference evidence="1 2" key="1">
    <citation type="submission" date="2024-09" db="EMBL/GenBank/DDBJ databases">
        <title>Floridaenema gen nov. (Aerosakkonemataceae, Aerosakkonematales ord. nov., Cyanobacteria) from benthic tropical and subtropical fresh waters, with the description of four new species.</title>
        <authorList>
            <person name="Moretto J.A."/>
            <person name="Berthold D.E."/>
            <person name="Lefler F.W."/>
            <person name="Huang I.-S."/>
            <person name="Laughinghouse H. IV."/>
        </authorList>
    </citation>
    <scope>NUCLEOTIDE SEQUENCE [LARGE SCALE GENOMIC DNA]</scope>
    <source>
        <strain evidence="1 2">BLCC-F167</strain>
    </source>
</reference>
<dbReference type="InterPro" id="IPR023198">
    <property type="entry name" value="PGP-like_dom2"/>
</dbReference>
<sequence length="222" mass="24335">MKPYPFDAVLFDMDGTIINNVPLHQQVWKEFTRLHGLNLSDEELSYAKGRKAIEVVAHFFGEDLGHDEIARLTEERQILYRERLATADTEVLSPIAGVETYLISLKNLGIPCILATDAPLANVEAVFQKFNFTPYFEELVTSDHIKHGKPHPEIFLTAAQRASAAPQDCLVAEDSEAGVAAAKAAGCSCLALATTQSEADLKRQGVDFIAVDYYSLPAAIAL</sequence>
<keyword evidence="1" id="KW-0378">Hydrolase</keyword>
<dbReference type="InterPro" id="IPR006439">
    <property type="entry name" value="HAD-SF_hydro_IA"/>
</dbReference>
<name>A0ABV4WHA7_9CYAN</name>
<dbReference type="InterPro" id="IPR023214">
    <property type="entry name" value="HAD_sf"/>
</dbReference>